<name>A0A1J8QFB6_9AGAM</name>
<keyword evidence="3" id="KW-1185">Reference proteome</keyword>
<comment type="caution">
    <text evidence="2">The sequence shown here is derived from an EMBL/GenBank/DDBJ whole genome shotgun (WGS) entry which is preliminary data.</text>
</comment>
<dbReference type="EMBL" id="LVVM01004718">
    <property type="protein sequence ID" value="OJA12289.1"/>
    <property type="molecule type" value="Genomic_DNA"/>
</dbReference>
<dbReference type="InterPro" id="IPR011009">
    <property type="entry name" value="Kinase-like_dom_sf"/>
</dbReference>
<organism evidence="2 3">
    <name type="scientific">Rhizopogon vesiculosus</name>
    <dbReference type="NCBI Taxonomy" id="180088"/>
    <lineage>
        <taxon>Eukaryota</taxon>
        <taxon>Fungi</taxon>
        <taxon>Dikarya</taxon>
        <taxon>Basidiomycota</taxon>
        <taxon>Agaricomycotina</taxon>
        <taxon>Agaricomycetes</taxon>
        <taxon>Agaricomycetidae</taxon>
        <taxon>Boletales</taxon>
        <taxon>Suillineae</taxon>
        <taxon>Rhizopogonaceae</taxon>
        <taxon>Rhizopogon</taxon>
    </lineage>
</organism>
<dbReference type="AlphaFoldDB" id="A0A1J8QFB6"/>
<evidence type="ECO:0000313" key="2">
    <source>
        <dbReference type="EMBL" id="OJA12289.1"/>
    </source>
</evidence>
<dbReference type="GO" id="GO:0005524">
    <property type="term" value="F:ATP binding"/>
    <property type="evidence" value="ECO:0007669"/>
    <property type="project" value="InterPro"/>
</dbReference>
<evidence type="ECO:0000259" key="1">
    <source>
        <dbReference type="PROSITE" id="PS50011"/>
    </source>
</evidence>
<dbReference type="InterPro" id="IPR000719">
    <property type="entry name" value="Prot_kinase_dom"/>
</dbReference>
<dbReference type="Proteomes" id="UP000183567">
    <property type="component" value="Unassembled WGS sequence"/>
</dbReference>
<dbReference type="PROSITE" id="PS50011">
    <property type="entry name" value="PROTEIN_KINASE_DOM"/>
    <property type="match status" value="1"/>
</dbReference>
<gene>
    <name evidence="2" type="ORF">AZE42_09947</name>
</gene>
<reference evidence="2 3" key="1">
    <citation type="submission" date="2016-03" db="EMBL/GenBank/DDBJ databases">
        <title>Comparative genomics of the ectomycorrhizal sister species Rhizopogon vinicolor and Rhizopogon vesiculosus (Basidiomycota: Boletales) reveals a divergence of the mating type B locus.</title>
        <authorList>
            <person name="Mujic A.B."/>
            <person name="Kuo A."/>
            <person name="Tritt A."/>
            <person name="Lipzen A."/>
            <person name="Chen C."/>
            <person name="Johnson J."/>
            <person name="Sharma A."/>
            <person name="Barry K."/>
            <person name="Grigoriev I.V."/>
            <person name="Spatafora J.W."/>
        </authorList>
    </citation>
    <scope>NUCLEOTIDE SEQUENCE [LARGE SCALE GENOMIC DNA]</scope>
    <source>
        <strain evidence="2 3">AM-OR11-056</strain>
    </source>
</reference>
<evidence type="ECO:0000313" key="3">
    <source>
        <dbReference type="Proteomes" id="UP000183567"/>
    </source>
</evidence>
<dbReference type="Gene3D" id="1.10.510.10">
    <property type="entry name" value="Transferase(Phosphotransferase) domain 1"/>
    <property type="match status" value="1"/>
</dbReference>
<proteinExistence type="predicted"/>
<dbReference type="SUPFAM" id="SSF56112">
    <property type="entry name" value="Protein kinase-like (PK-like)"/>
    <property type="match status" value="1"/>
</dbReference>
<protein>
    <recommendedName>
        <fullName evidence="1">Protein kinase domain-containing protein</fullName>
    </recommendedName>
</protein>
<sequence length="106" mass="11741">MPEQEGVTVSEQGGVKPTKAADIYSYGCIMLQLFSRKLPYSWLKLAMSVSAARVGGIEPFPARQIENVEDSSKQYSLRCISNDPVDRPDVSGIVEFLDEQSVKVEE</sequence>
<accession>A0A1J8QFB6</accession>
<feature type="domain" description="Protein kinase" evidence="1">
    <location>
        <begin position="1"/>
        <end position="97"/>
    </location>
</feature>
<dbReference type="OrthoDB" id="346907at2759"/>
<dbReference type="GO" id="GO:0004672">
    <property type="term" value="F:protein kinase activity"/>
    <property type="evidence" value="ECO:0007669"/>
    <property type="project" value="InterPro"/>
</dbReference>